<keyword evidence="3" id="KW-1185">Reference proteome</keyword>
<evidence type="ECO:0000313" key="3">
    <source>
        <dbReference type="Proteomes" id="UP000778797"/>
    </source>
</evidence>
<dbReference type="EMBL" id="JAFMPT010000022">
    <property type="protein sequence ID" value="MCC1485434.1"/>
    <property type="molecule type" value="Genomic_DNA"/>
</dbReference>
<dbReference type="SUPFAM" id="SSF51556">
    <property type="entry name" value="Metallo-dependent hydrolases"/>
    <property type="match status" value="1"/>
</dbReference>
<organism evidence="2 3">
    <name type="scientific">Winogradskyella immobilis</name>
    <dbReference type="NCBI Taxonomy" id="2816852"/>
    <lineage>
        <taxon>Bacteria</taxon>
        <taxon>Pseudomonadati</taxon>
        <taxon>Bacteroidota</taxon>
        <taxon>Flavobacteriia</taxon>
        <taxon>Flavobacteriales</taxon>
        <taxon>Flavobacteriaceae</taxon>
        <taxon>Winogradskyella</taxon>
    </lineage>
</organism>
<dbReference type="Gene3D" id="1.20.58.520">
    <property type="entry name" value="Amidohydrolase"/>
    <property type="match status" value="1"/>
</dbReference>
<dbReference type="InterPro" id="IPR011059">
    <property type="entry name" value="Metal-dep_hydrolase_composite"/>
</dbReference>
<dbReference type="InterPro" id="IPR051781">
    <property type="entry name" value="Metallo-dep_Hydrolase"/>
</dbReference>
<sequence>MQFLKKAFITLLSLIILLIITSAIVLKVEGKNTAYLKIKNQPSLSSNSYIITNVSIVPMTSDTVLMNKSVRIENGIIKTINDTILTTNETIIDGKGKYLSPGLIDMHIHLWDKYDLGLYLANGVTTIRNLLGMPFHLNVKKEINSDKLIGPLLYTASPQFTGIEQKGSHRKKIATPEKAKQLVKTYKAKGYDYIKTYNQLPKDIFDATIEQSIISKIPIAAHPSFKVDYDYHFNSNISTIEHTEDIFQQPLNYKIDYEKLTTVVEGYAKSNQTLCPTLTVFYNLTEIYNNGEDFLTSEHSKYMNPFIQSIEKNDYNFHTSVKESNSNATKKINDQHNFHIDIIRKLHKAGVNIVCATDAGVFNTAAGFSIHQELSFYVEAGMSNYEALKTATVNPTKVYNNYKMFGTIEEGKMANIILSNENPLQDLNTLKNPEWVMIKGRMINKSLMKEFKENAYKRSNYLPSMIRSVKYAIWK</sequence>
<dbReference type="Gene3D" id="3.40.50.10910">
    <property type="entry name" value="Amidohydrolase"/>
    <property type="match status" value="1"/>
</dbReference>
<dbReference type="InterPro" id="IPR006680">
    <property type="entry name" value="Amidohydro-rel"/>
</dbReference>
<dbReference type="RefSeq" id="WP_227477926.1">
    <property type="nucleotide sequence ID" value="NZ_JAFMPT010000022.1"/>
</dbReference>
<dbReference type="Gene3D" id="3.30.110.90">
    <property type="entry name" value="Amidohydrolase"/>
    <property type="match status" value="1"/>
</dbReference>
<dbReference type="Proteomes" id="UP000778797">
    <property type="component" value="Unassembled WGS sequence"/>
</dbReference>
<dbReference type="PANTHER" id="PTHR43135">
    <property type="entry name" value="ALPHA-D-RIBOSE 1-METHYLPHOSPHONATE 5-TRIPHOSPHATE DIPHOSPHATASE"/>
    <property type="match status" value="1"/>
</dbReference>
<reference evidence="3" key="2">
    <citation type="submission" date="2023-07" db="EMBL/GenBank/DDBJ databases">
        <title>Genome of Winogradskyella sp. E313.</title>
        <authorList>
            <person name="Zhou Y."/>
        </authorList>
    </citation>
    <scope>NUCLEOTIDE SEQUENCE [LARGE SCALE GENOMIC DNA]</scope>
    <source>
        <strain evidence="3">E313</strain>
    </source>
</reference>
<comment type="caution">
    <text evidence="2">The sequence shown here is derived from an EMBL/GenBank/DDBJ whole genome shotgun (WGS) entry which is preliminary data.</text>
</comment>
<protein>
    <submittedName>
        <fullName evidence="2">Amidohydrolase family protein</fullName>
    </submittedName>
</protein>
<reference evidence="3" key="1">
    <citation type="submission" date="2021-03" db="EMBL/GenBank/DDBJ databases">
        <title>Genome of Cognatishimia sp. F0-27.</title>
        <authorList>
            <person name="Ping X."/>
        </authorList>
    </citation>
    <scope>NUCLEOTIDE SEQUENCE [LARGE SCALE GENOMIC DNA]</scope>
    <source>
        <strain evidence="3">E313</strain>
    </source>
</reference>
<dbReference type="Gene3D" id="2.30.40.10">
    <property type="entry name" value="Urease, subunit C, domain 1"/>
    <property type="match status" value="1"/>
</dbReference>
<feature type="domain" description="Amidohydrolase-related" evidence="1">
    <location>
        <begin position="98"/>
        <end position="442"/>
    </location>
</feature>
<dbReference type="SUPFAM" id="SSF51338">
    <property type="entry name" value="Composite domain of metallo-dependent hydrolases"/>
    <property type="match status" value="2"/>
</dbReference>
<evidence type="ECO:0000259" key="1">
    <source>
        <dbReference type="Pfam" id="PF01979"/>
    </source>
</evidence>
<gene>
    <name evidence="2" type="ORF">J1C55_12585</name>
</gene>
<accession>A0ABS8EQC0</accession>
<evidence type="ECO:0000313" key="2">
    <source>
        <dbReference type="EMBL" id="MCC1485434.1"/>
    </source>
</evidence>
<proteinExistence type="predicted"/>
<name>A0ABS8EQC0_9FLAO</name>
<dbReference type="PANTHER" id="PTHR43135:SF3">
    <property type="entry name" value="ALPHA-D-RIBOSE 1-METHYLPHOSPHONATE 5-TRIPHOSPHATE DIPHOSPHATASE"/>
    <property type="match status" value="1"/>
</dbReference>
<dbReference type="Pfam" id="PF01979">
    <property type="entry name" value="Amidohydro_1"/>
    <property type="match status" value="1"/>
</dbReference>
<dbReference type="InterPro" id="IPR032466">
    <property type="entry name" value="Metal_Hydrolase"/>
</dbReference>